<protein>
    <submittedName>
        <fullName evidence="3">Gustatory receptor</fullName>
    </submittedName>
</protein>
<evidence type="ECO:0000313" key="3">
    <source>
        <dbReference type="WBParaSite" id="EEL_0000501101-mRNA-1"/>
    </source>
</evidence>
<keyword evidence="1" id="KW-0812">Transmembrane</keyword>
<accession>A0A0R3RSY8</accession>
<feature type="transmembrane region" description="Helical" evidence="1">
    <location>
        <begin position="241"/>
        <end position="262"/>
    </location>
</feature>
<evidence type="ECO:0000256" key="1">
    <source>
        <dbReference type="SAM" id="Phobius"/>
    </source>
</evidence>
<dbReference type="STRING" id="1147741.A0A0R3RSY8"/>
<keyword evidence="2" id="KW-1185">Reference proteome</keyword>
<dbReference type="AlphaFoldDB" id="A0A0R3RSY8"/>
<dbReference type="WBParaSite" id="EEL_0000501101-mRNA-1">
    <property type="protein sequence ID" value="EEL_0000501101-mRNA-1"/>
    <property type="gene ID" value="EEL_0000501101"/>
</dbReference>
<dbReference type="Proteomes" id="UP000050640">
    <property type="component" value="Unplaced"/>
</dbReference>
<keyword evidence="1" id="KW-1133">Transmembrane helix</keyword>
<feature type="transmembrane region" description="Helical" evidence="1">
    <location>
        <begin position="168"/>
        <end position="192"/>
    </location>
</feature>
<name>A0A0R3RSY8_9BILA</name>
<evidence type="ECO:0000313" key="2">
    <source>
        <dbReference type="Proteomes" id="UP000050640"/>
    </source>
</evidence>
<organism evidence="2 3">
    <name type="scientific">Elaeophora elaphi</name>
    <dbReference type="NCBI Taxonomy" id="1147741"/>
    <lineage>
        <taxon>Eukaryota</taxon>
        <taxon>Metazoa</taxon>
        <taxon>Ecdysozoa</taxon>
        <taxon>Nematoda</taxon>
        <taxon>Chromadorea</taxon>
        <taxon>Rhabditida</taxon>
        <taxon>Spirurina</taxon>
        <taxon>Spiruromorpha</taxon>
        <taxon>Filarioidea</taxon>
        <taxon>Onchocercidae</taxon>
        <taxon>Elaeophora</taxon>
    </lineage>
</organism>
<proteinExistence type="predicted"/>
<sequence>MVAETFISSSIAVLFDCMQRIEISSINHVTSLHTVHFFIDYYVIFMAQSALMSCTILYFLPSYILGRCLDKFANDMYRVGVMFDGECENGGESISGYHYENVFNKISCDHCGDNDNALHMMILQKAANVIEFNFKYIAFYVQTTCLIGLSCLLYAYPQNLDLNWFDTILFLVVVGQITSFILSFIVPAYLIYEKNKKISEICPEMFEKQMQKDSNFMLATKVLMFMYQLERTPIIFTSGGFFVIKRSLLPTLVSFMLTYVFLMLQLGQTPKCVTPLETL</sequence>
<feature type="transmembrane region" description="Helical" evidence="1">
    <location>
        <begin position="137"/>
        <end position="156"/>
    </location>
</feature>
<keyword evidence="1" id="KW-0472">Membrane</keyword>
<feature type="transmembrane region" description="Helical" evidence="1">
    <location>
        <begin position="41"/>
        <end position="60"/>
    </location>
</feature>
<reference evidence="3" key="1">
    <citation type="submission" date="2017-02" db="UniProtKB">
        <authorList>
            <consortium name="WormBaseParasite"/>
        </authorList>
    </citation>
    <scope>IDENTIFICATION</scope>
</reference>